<protein>
    <submittedName>
        <fullName evidence="6">Bacterial regulatory helix-turn-helix protein, LysR family protein 122</fullName>
    </submittedName>
</protein>
<dbReference type="SUPFAM" id="SSF53850">
    <property type="entry name" value="Periplasmic binding protein-like II"/>
    <property type="match status" value="1"/>
</dbReference>
<evidence type="ECO:0000259" key="5">
    <source>
        <dbReference type="PROSITE" id="PS50931"/>
    </source>
</evidence>
<evidence type="ECO:0000256" key="3">
    <source>
        <dbReference type="ARBA" id="ARBA00023125"/>
    </source>
</evidence>
<dbReference type="InterPro" id="IPR036388">
    <property type="entry name" value="WH-like_DNA-bd_sf"/>
</dbReference>
<accession>A0A090FXN4</accession>
<keyword evidence="3" id="KW-0238">DNA-binding</keyword>
<feature type="domain" description="HTH lysR-type" evidence="5">
    <location>
        <begin position="5"/>
        <end position="61"/>
    </location>
</feature>
<dbReference type="PANTHER" id="PTHR30346:SF28">
    <property type="entry name" value="HTH-TYPE TRANSCRIPTIONAL REGULATOR CYNR"/>
    <property type="match status" value="1"/>
</dbReference>
<evidence type="ECO:0000256" key="1">
    <source>
        <dbReference type="ARBA" id="ARBA00009437"/>
    </source>
</evidence>
<proteinExistence type="inferred from homology"/>
<dbReference type="InterPro" id="IPR000847">
    <property type="entry name" value="LysR_HTH_N"/>
</dbReference>
<name>A0A090FXN4_MESPL</name>
<dbReference type="Pfam" id="PF00126">
    <property type="entry name" value="HTH_1"/>
    <property type="match status" value="1"/>
</dbReference>
<sequence length="302" mass="32375">MTKTISLTGMRSFVAVCETGGVRAAADQIGRTPSAVSMTLKQLEDDIGAPLFESERKGALSPVGRIVLDEARAMIAHYDRACLAMTSYAADRQGRCDVASVPSVAVTLLPRAIAKLRAEGSRFDIHVRDSDSSAIVDAVENGMVEVGLCVLASKRPQLSFEPLFHEPLDFVCPADHPLAKSKRPLRWAELDGESFIRNGAAAALGLAETEALAASSKLTATNVSSNLAMVEAGLGVTILPRLCRWKSSHDVRFVPLADPRSSRTVGWIAKAGRNLQPASLRFIECIRQQAQAGEREFGYAAA</sequence>
<comment type="similarity">
    <text evidence="1">Belongs to the LysR transcriptional regulatory family.</text>
</comment>
<dbReference type="AlphaFoldDB" id="A0A090FXN4"/>
<dbReference type="GO" id="GO:0032993">
    <property type="term" value="C:protein-DNA complex"/>
    <property type="evidence" value="ECO:0007669"/>
    <property type="project" value="TreeGrafter"/>
</dbReference>
<dbReference type="PANTHER" id="PTHR30346">
    <property type="entry name" value="TRANSCRIPTIONAL DUAL REGULATOR HCAR-RELATED"/>
    <property type="match status" value="1"/>
</dbReference>
<evidence type="ECO:0000256" key="4">
    <source>
        <dbReference type="ARBA" id="ARBA00023163"/>
    </source>
</evidence>
<organism evidence="6 7">
    <name type="scientific">Mesorhizobium plurifarium</name>
    <dbReference type="NCBI Taxonomy" id="69974"/>
    <lineage>
        <taxon>Bacteria</taxon>
        <taxon>Pseudomonadati</taxon>
        <taxon>Pseudomonadota</taxon>
        <taxon>Alphaproteobacteria</taxon>
        <taxon>Hyphomicrobiales</taxon>
        <taxon>Phyllobacteriaceae</taxon>
        <taxon>Mesorhizobium</taxon>
    </lineage>
</organism>
<reference evidence="6 7" key="1">
    <citation type="submission" date="2014-08" db="EMBL/GenBank/DDBJ databases">
        <authorList>
            <person name="Moulin Lionel"/>
        </authorList>
    </citation>
    <scope>NUCLEOTIDE SEQUENCE [LARGE SCALE GENOMIC DNA]</scope>
</reference>
<dbReference type="Gene3D" id="3.40.190.10">
    <property type="entry name" value="Periplasmic binding protein-like II"/>
    <property type="match status" value="2"/>
</dbReference>
<dbReference type="InterPro" id="IPR036390">
    <property type="entry name" value="WH_DNA-bd_sf"/>
</dbReference>
<dbReference type="GeneID" id="31893819"/>
<dbReference type="Proteomes" id="UP000046373">
    <property type="component" value="Unassembled WGS sequence"/>
</dbReference>
<gene>
    <name evidence="6" type="ORF">MPLDJ20_90036</name>
</gene>
<evidence type="ECO:0000313" key="6">
    <source>
        <dbReference type="EMBL" id="CDX46470.1"/>
    </source>
</evidence>
<keyword evidence="2" id="KW-0805">Transcription regulation</keyword>
<dbReference type="GO" id="GO:0003700">
    <property type="term" value="F:DNA-binding transcription factor activity"/>
    <property type="evidence" value="ECO:0007669"/>
    <property type="project" value="InterPro"/>
</dbReference>
<dbReference type="EMBL" id="CCNB01000046">
    <property type="protein sequence ID" value="CDX46470.1"/>
    <property type="molecule type" value="Genomic_DNA"/>
</dbReference>
<dbReference type="InterPro" id="IPR005119">
    <property type="entry name" value="LysR_subst-bd"/>
</dbReference>
<dbReference type="SUPFAM" id="SSF46785">
    <property type="entry name" value="Winged helix' DNA-binding domain"/>
    <property type="match status" value="1"/>
</dbReference>
<evidence type="ECO:0000256" key="2">
    <source>
        <dbReference type="ARBA" id="ARBA00023015"/>
    </source>
</evidence>
<dbReference type="PROSITE" id="PS50931">
    <property type="entry name" value="HTH_LYSR"/>
    <property type="match status" value="1"/>
</dbReference>
<dbReference type="Pfam" id="PF03466">
    <property type="entry name" value="LysR_substrate"/>
    <property type="match status" value="1"/>
</dbReference>
<dbReference type="Gene3D" id="1.10.10.10">
    <property type="entry name" value="Winged helix-like DNA-binding domain superfamily/Winged helix DNA-binding domain"/>
    <property type="match status" value="1"/>
</dbReference>
<keyword evidence="4" id="KW-0804">Transcription</keyword>
<dbReference type="GO" id="GO:0003677">
    <property type="term" value="F:DNA binding"/>
    <property type="evidence" value="ECO:0007669"/>
    <property type="project" value="UniProtKB-KW"/>
</dbReference>
<evidence type="ECO:0000313" key="7">
    <source>
        <dbReference type="Proteomes" id="UP000046373"/>
    </source>
</evidence>